<comment type="caution">
    <text evidence="4">The sequence shown here is derived from an EMBL/GenBank/DDBJ whole genome shotgun (WGS) entry which is preliminary data.</text>
</comment>
<keyword evidence="5" id="KW-1185">Reference proteome</keyword>
<evidence type="ECO:0000313" key="4">
    <source>
        <dbReference type="EMBL" id="GAA0465506.1"/>
    </source>
</evidence>
<dbReference type="PANTHER" id="PTHR10584">
    <property type="entry name" value="SUGAR KINASE"/>
    <property type="match status" value="1"/>
</dbReference>
<dbReference type="InterPro" id="IPR036390">
    <property type="entry name" value="WH_DNA-bd_sf"/>
</dbReference>
<reference evidence="5" key="1">
    <citation type="journal article" date="2019" name="Int. J. Syst. Evol. Microbiol.">
        <title>The Global Catalogue of Microorganisms (GCM) 10K type strain sequencing project: providing services to taxonomists for standard genome sequencing and annotation.</title>
        <authorList>
            <consortium name="The Broad Institute Genomics Platform"/>
            <consortium name="The Broad Institute Genome Sequencing Center for Infectious Disease"/>
            <person name="Wu L."/>
            <person name="Ma J."/>
        </authorList>
    </citation>
    <scope>NUCLEOTIDE SEQUENCE [LARGE SCALE GENOMIC DNA]</scope>
    <source>
        <strain evidence="5">JCM 14193</strain>
    </source>
</reference>
<dbReference type="PANTHER" id="PTHR10584:SF166">
    <property type="entry name" value="RIBOKINASE"/>
    <property type="match status" value="1"/>
</dbReference>
<dbReference type="InterPro" id="IPR036388">
    <property type="entry name" value="WH-like_DNA-bd_sf"/>
</dbReference>
<dbReference type="Pfam" id="PF13412">
    <property type="entry name" value="HTH_24"/>
    <property type="match status" value="1"/>
</dbReference>
<dbReference type="RefSeq" id="WP_343783574.1">
    <property type="nucleotide sequence ID" value="NZ_BAAACZ010000018.1"/>
</dbReference>
<dbReference type="Gene3D" id="1.10.10.10">
    <property type="entry name" value="Winged helix-like DNA-binding domain superfamily/Winged helix DNA-binding domain"/>
    <property type="match status" value="1"/>
</dbReference>
<dbReference type="InterPro" id="IPR002173">
    <property type="entry name" value="Carboh/pur_kinase_PfkB_CS"/>
</dbReference>
<dbReference type="SUPFAM" id="SSF46785">
    <property type="entry name" value="Winged helix' DNA-binding domain"/>
    <property type="match status" value="1"/>
</dbReference>
<keyword evidence="1" id="KW-0808">Transferase</keyword>
<dbReference type="InterPro" id="IPR029056">
    <property type="entry name" value="Ribokinase-like"/>
</dbReference>
<sequence length="363" mass="39741">MEKEQQILNFIKLNPYISQQELADEVGLSRPAVANYIKRLIASGDIKGRAYILNDHSGVTCIGGANVDRKSHALQDVRMESSNPVITDESLGGVARNVAENLVRLDLKPTLATFVGQDKEGAWLTESAYKIGIDTSEVTTLPQSRTGTYTALIDRDGELVVSMADMEIYNKVSEQLIEQKWQQYARSDVIFLDTNISESAIHAVIRRSKSNQKPLFLDPVSSIKAKKLPEDLSGVHTIIPNKEEAEELSGITINSANDLGKACHELLRRGVKQVVITLGEEGIYYCSNDEEGRVEAIRTEVADVTGAGDAFTAGIIYGFINGQSLQQACRFGLACATLTLQSNQSCSEDLSTEKINTLLKELS</sequence>
<accession>A0ABP3JW66</accession>
<keyword evidence="2" id="KW-0418">Kinase</keyword>
<name>A0ABP3JW66_9BACI</name>
<feature type="domain" description="HTH crp-type" evidence="3">
    <location>
        <begin position="9"/>
        <end position="55"/>
    </location>
</feature>
<dbReference type="SMART" id="SM00419">
    <property type="entry name" value="HTH_CRP"/>
    <property type="match status" value="1"/>
</dbReference>
<organism evidence="4 5">
    <name type="scientific">Alkalibacillus silvisoli</name>
    <dbReference type="NCBI Taxonomy" id="392823"/>
    <lineage>
        <taxon>Bacteria</taxon>
        <taxon>Bacillati</taxon>
        <taxon>Bacillota</taxon>
        <taxon>Bacilli</taxon>
        <taxon>Bacillales</taxon>
        <taxon>Bacillaceae</taxon>
        <taxon>Alkalibacillus</taxon>
    </lineage>
</organism>
<protein>
    <submittedName>
        <fullName evidence="4">Winged helix-turn-helix transcriptional regulator</fullName>
    </submittedName>
</protein>
<gene>
    <name evidence="4" type="ORF">GCM10008935_21670</name>
</gene>
<proteinExistence type="predicted"/>
<dbReference type="Proteomes" id="UP001500740">
    <property type="component" value="Unassembled WGS sequence"/>
</dbReference>
<evidence type="ECO:0000256" key="1">
    <source>
        <dbReference type="ARBA" id="ARBA00022679"/>
    </source>
</evidence>
<evidence type="ECO:0000256" key="2">
    <source>
        <dbReference type="ARBA" id="ARBA00022777"/>
    </source>
</evidence>
<dbReference type="EMBL" id="BAAACZ010000018">
    <property type="protein sequence ID" value="GAA0465506.1"/>
    <property type="molecule type" value="Genomic_DNA"/>
</dbReference>
<evidence type="ECO:0000313" key="5">
    <source>
        <dbReference type="Proteomes" id="UP001500740"/>
    </source>
</evidence>
<evidence type="ECO:0000259" key="3">
    <source>
        <dbReference type="SMART" id="SM00419"/>
    </source>
</evidence>
<dbReference type="Pfam" id="PF00294">
    <property type="entry name" value="PfkB"/>
    <property type="match status" value="1"/>
</dbReference>
<dbReference type="PROSITE" id="PS00584">
    <property type="entry name" value="PFKB_KINASES_2"/>
    <property type="match status" value="1"/>
</dbReference>
<dbReference type="CDD" id="cd01941">
    <property type="entry name" value="YeiC_kinase_like"/>
    <property type="match status" value="1"/>
</dbReference>
<dbReference type="SUPFAM" id="SSF53613">
    <property type="entry name" value="Ribokinase-like"/>
    <property type="match status" value="1"/>
</dbReference>
<dbReference type="InterPro" id="IPR011611">
    <property type="entry name" value="PfkB_dom"/>
</dbReference>
<dbReference type="InterPro" id="IPR012318">
    <property type="entry name" value="HTH_CRP"/>
</dbReference>
<dbReference type="Gene3D" id="3.40.1190.20">
    <property type="match status" value="1"/>
</dbReference>